<evidence type="ECO:0000313" key="1">
    <source>
        <dbReference type="EMBL" id="AEV51890.1"/>
    </source>
</evidence>
<reference evidence="1 2" key="1">
    <citation type="submission" date="2011-06" db="EMBL/GenBank/DDBJ databases">
        <title>Two lysogenic phages can combine to generate a single lytic phage.</title>
        <authorList>
            <person name="Petrovski S."/>
        </authorList>
    </citation>
    <scope>NUCLEOTIDE SEQUENCE [LARGE SCALE GENOMIC DNA]</scope>
</reference>
<dbReference type="KEGG" id="vg:11541282"/>
<organism evidence="1 2">
    <name type="scientific">Rhodococcus phage REQ2</name>
    <dbReference type="NCBI Taxonomy" id="1109713"/>
    <lineage>
        <taxon>Viruses</taxon>
        <taxon>Duplodnaviria</taxon>
        <taxon>Heunggongvirae</taxon>
        <taxon>Uroviricota</taxon>
        <taxon>Caudoviricetes</taxon>
        <taxon>Caudoviricetes incertae sedis</taxon>
        <taxon>Melbournevirus</taxon>
        <taxon>Melbournevirus REQ2</taxon>
    </lineage>
</organism>
<protein>
    <submittedName>
        <fullName evidence="1">Uncharacterized protein</fullName>
    </submittedName>
</protein>
<dbReference type="RefSeq" id="YP_005087080.1">
    <property type="nucleotide sequence ID" value="NC_016652.1"/>
</dbReference>
<dbReference type="EMBL" id="JN116823">
    <property type="protein sequence ID" value="AEV51890.1"/>
    <property type="molecule type" value="Genomic_DNA"/>
</dbReference>
<proteinExistence type="predicted"/>
<name>G9FGX9_9CAUD</name>
<keyword evidence="2" id="KW-1185">Reference proteome</keyword>
<accession>G9FGX9</accession>
<dbReference type="Proteomes" id="UP000005427">
    <property type="component" value="Segment"/>
</dbReference>
<dbReference type="GeneID" id="11541282"/>
<sequence length="53" mass="6100">MSHLQTAVAYRERYPRTSPEYAAVDGLIDVLIEHCTFDYATAHELGYRNGIQR</sequence>
<evidence type="ECO:0000313" key="2">
    <source>
        <dbReference type="Proteomes" id="UP000005427"/>
    </source>
</evidence>